<organism evidence="5 6">
    <name type="scientific">Dethiosulfatarculus sandiegensis</name>
    <dbReference type="NCBI Taxonomy" id="1429043"/>
    <lineage>
        <taxon>Bacteria</taxon>
        <taxon>Pseudomonadati</taxon>
        <taxon>Thermodesulfobacteriota</taxon>
        <taxon>Desulfarculia</taxon>
        <taxon>Desulfarculales</taxon>
        <taxon>Desulfarculaceae</taxon>
        <taxon>Dethiosulfatarculus</taxon>
    </lineage>
</organism>
<evidence type="ECO:0000256" key="1">
    <source>
        <dbReference type="ARBA" id="ARBA00023015"/>
    </source>
</evidence>
<dbReference type="AlphaFoldDB" id="A0A0D2IZX8"/>
<dbReference type="EMBL" id="AZAC01000056">
    <property type="protein sequence ID" value="KIX11519.1"/>
    <property type="molecule type" value="Genomic_DNA"/>
</dbReference>
<dbReference type="PANTHER" id="PTHR47893">
    <property type="entry name" value="REGULATORY PROTEIN PCHR"/>
    <property type="match status" value="1"/>
</dbReference>
<dbReference type="InterPro" id="IPR053142">
    <property type="entry name" value="PchR_regulatory_protein"/>
</dbReference>
<keyword evidence="1" id="KW-0805">Transcription regulation</keyword>
<dbReference type="InterPro" id="IPR020449">
    <property type="entry name" value="Tscrpt_reg_AraC-type_HTH"/>
</dbReference>
<dbReference type="PROSITE" id="PS01124">
    <property type="entry name" value="HTH_ARAC_FAMILY_2"/>
    <property type="match status" value="1"/>
</dbReference>
<protein>
    <recommendedName>
        <fullName evidence="4">HTH araC/xylS-type domain-containing protein</fullName>
    </recommendedName>
</protein>
<dbReference type="FunCoup" id="A0A0D2IZX8">
    <property type="interactions" value="185"/>
</dbReference>
<dbReference type="SMART" id="SM00342">
    <property type="entry name" value="HTH_ARAC"/>
    <property type="match status" value="1"/>
</dbReference>
<gene>
    <name evidence="5" type="ORF">X474_23765</name>
</gene>
<evidence type="ECO:0000256" key="3">
    <source>
        <dbReference type="ARBA" id="ARBA00023163"/>
    </source>
</evidence>
<dbReference type="PANTHER" id="PTHR47893:SF1">
    <property type="entry name" value="REGULATORY PROTEIN PCHR"/>
    <property type="match status" value="1"/>
</dbReference>
<dbReference type="InterPro" id="IPR009057">
    <property type="entry name" value="Homeodomain-like_sf"/>
</dbReference>
<keyword evidence="6" id="KW-1185">Reference proteome</keyword>
<accession>A0A0D2IZX8</accession>
<dbReference type="STRING" id="1429043.X474_23765"/>
<sequence length="343" mass="38112">MLMQLKDISSGAASAVDFGSRSSNQGALGQVSSISLPAELGEGYVRVISPRQGMLLVMENYRLKKSMRMVNTDTTLPMGFSFCLSGRMRWSISGVNQKFSTQGGQCDLVFTRKSAGETQYLADEPIVMLNILLCPSLLQSFSDKSFEGYLQGELMPRLSHEKEFIYTRTRIPGGLGRIFQQLVNRSCRNLSDSLFVLGKSLELVSFQMEQLDDAPQSGAPLSFESDMVLQAKAILDSHMQEPPTLAGLARMLGTNQTKLKKTFAAQCGTTVYGYLTACRMERACELLADDNFTMARIASELGFAERTHFSRAFSRYFGMPPSQYRLNLIQGREAAWLEQAKAR</sequence>
<dbReference type="Proteomes" id="UP000032233">
    <property type="component" value="Unassembled WGS sequence"/>
</dbReference>
<dbReference type="PROSITE" id="PS00041">
    <property type="entry name" value="HTH_ARAC_FAMILY_1"/>
    <property type="match status" value="1"/>
</dbReference>
<evidence type="ECO:0000259" key="4">
    <source>
        <dbReference type="PROSITE" id="PS01124"/>
    </source>
</evidence>
<dbReference type="Pfam" id="PF12833">
    <property type="entry name" value="HTH_18"/>
    <property type="match status" value="1"/>
</dbReference>
<name>A0A0D2IZX8_9BACT</name>
<proteinExistence type="predicted"/>
<keyword evidence="2" id="KW-0238">DNA-binding</keyword>
<dbReference type="PRINTS" id="PR00032">
    <property type="entry name" value="HTHARAC"/>
</dbReference>
<dbReference type="SUPFAM" id="SSF46689">
    <property type="entry name" value="Homeodomain-like"/>
    <property type="match status" value="2"/>
</dbReference>
<dbReference type="Gene3D" id="1.10.10.60">
    <property type="entry name" value="Homeodomain-like"/>
    <property type="match status" value="1"/>
</dbReference>
<dbReference type="InterPro" id="IPR018062">
    <property type="entry name" value="HTH_AraC-typ_CS"/>
</dbReference>
<keyword evidence="3" id="KW-0804">Transcription</keyword>
<evidence type="ECO:0000313" key="5">
    <source>
        <dbReference type="EMBL" id="KIX11519.1"/>
    </source>
</evidence>
<dbReference type="GO" id="GO:0043565">
    <property type="term" value="F:sequence-specific DNA binding"/>
    <property type="evidence" value="ECO:0007669"/>
    <property type="project" value="InterPro"/>
</dbReference>
<evidence type="ECO:0000256" key="2">
    <source>
        <dbReference type="ARBA" id="ARBA00023125"/>
    </source>
</evidence>
<dbReference type="InterPro" id="IPR018060">
    <property type="entry name" value="HTH_AraC"/>
</dbReference>
<comment type="caution">
    <text evidence="5">The sequence shown here is derived from an EMBL/GenBank/DDBJ whole genome shotgun (WGS) entry which is preliminary data.</text>
</comment>
<dbReference type="GO" id="GO:0003700">
    <property type="term" value="F:DNA-binding transcription factor activity"/>
    <property type="evidence" value="ECO:0007669"/>
    <property type="project" value="InterPro"/>
</dbReference>
<dbReference type="InParanoid" id="A0A0D2IZX8"/>
<evidence type="ECO:0000313" key="6">
    <source>
        <dbReference type="Proteomes" id="UP000032233"/>
    </source>
</evidence>
<reference evidence="5 6" key="1">
    <citation type="submission" date="2013-11" db="EMBL/GenBank/DDBJ databases">
        <title>Metagenomic analysis of a methanogenic consortium involved in long chain n-alkane degradation.</title>
        <authorList>
            <person name="Davidova I.A."/>
            <person name="Callaghan A.V."/>
            <person name="Wawrik B."/>
            <person name="Pruitt S."/>
            <person name="Marks C."/>
            <person name="Duncan K.E."/>
            <person name="Suflita J.M."/>
        </authorList>
    </citation>
    <scope>NUCLEOTIDE SEQUENCE [LARGE SCALE GENOMIC DNA]</scope>
    <source>
        <strain evidence="5 6">SPR</strain>
    </source>
</reference>
<feature type="domain" description="HTH araC/xylS-type" evidence="4">
    <location>
        <begin position="229"/>
        <end position="327"/>
    </location>
</feature>